<feature type="domain" description="FAD-binding" evidence="2">
    <location>
        <begin position="5"/>
        <end position="344"/>
    </location>
</feature>
<evidence type="ECO:0000313" key="3">
    <source>
        <dbReference type="EMBL" id="SVA73855.1"/>
    </source>
</evidence>
<dbReference type="InterPro" id="IPR050631">
    <property type="entry name" value="PheA/TfdB_FAD_monoxygenase"/>
</dbReference>
<protein>
    <recommendedName>
        <fullName evidence="2">FAD-binding domain-containing protein</fullName>
    </recommendedName>
</protein>
<dbReference type="InterPro" id="IPR002938">
    <property type="entry name" value="FAD-bd"/>
</dbReference>
<dbReference type="PANTHER" id="PTHR43476:SF3">
    <property type="entry name" value="FAD-BINDING MONOOXYGENASE"/>
    <property type="match status" value="1"/>
</dbReference>
<accession>A0A381YA32</accession>
<dbReference type="Gene3D" id="3.30.9.10">
    <property type="entry name" value="D-Amino Acid Oxidase, subunit A, domain 2"/>
    <property type="match status" value="1"/>
</dbReference>
<reference evidence="3" key="1">
    <citation type="submission" date="2018-05" db="EMBL/GenBank/DDBJ databases">
        <authorList>
            <person name="Lanie J.A."/>
            <person name="Ng W.-L."/>
            <person name="Kazmierczak K.M."/>
            <person name="Andrzejewski T.M."/>
            <person name="Davidsen T.M."/>
            <person name="Wayne K.J."/>
            <person name="Tettelin H."/>
            <person name="Glass J.I."/>
            <person name="Rusch D."/>
            <person name="Podicherti R."/>
            <person name="Tsui H.-C.T."/>
            <person name="Winkler M.E."/>
        </authorList>
    </citation>
    <scope>NUCLEOTIDE SEQUENCE</scope>
</reference>
<dbReference type="Gene3D" id="3.50.50.60">
    <property type="entry name" value="FAD/NAD(P)-binding domain"/>
    <property type="match status" value="1"/>
</dbReference>
<dbReference type="PANTHER" id="PTHR43476">
    <property type="entry name" value="3-(3-HYDROXY-PHENYL)PROPIONATE/3-HYDROXYCINNAMIC ACID HYDROXYLASE"/>
    <property type="match status" value="1"/>
</dbReference>
<dbReference type="GO" id="GO:0008688">
    <property type="term" value="F:3-(3-hydroxyphenyl)propionate hydroxylase activity"/>
    <property type="evidence" value="ECO:0007669"/>
    <property type="project" value="TreeGrafter"/>
</dbReference>
<proteinExistence type="predicted"/>
<evidence type="ECO:0000256" key="1">
    <source>
        <dbReference type="ARBA" id="ARBA00023002"/>
    </source>
</evidence>
<dbReference type="SUPFAM" id="SSF51905">
    <property type="entry name" value="FAD/NAD(P)-binding domain"/>
    <property type="match status" value="1"/>
</dbReference>
<dbReference type="GO" id="GO:0019622">
    <property type="term" value="P:3-(3-hydroxy)phenylpropionate catabolic process"/>
    <property type="evidence" value="ECO:0007669"/>
    <property type="project" value="TreeGrafter"/>
</dbReference>
<name>A0A381YA32_9ZZZZ</name>
<dbReference type="PRINTS" id="PR00420">
    <property type="entry name" value="RNGMNOXGNASE"/>
</dbReference>
<keyword evidence="1" id="KW-0560">Oxidoreductase</keyword>
<dbReference type="GO" id="GO:0071949">
    <property type="term" value="F:FAD binding"/>
    <property type="evidence" value="ECO:0007669"/>
    <property type="project" value="InterPro"/>
</dbReference>
<sequence length="508" mass="58115">MTKHFDVIIVGLGPVGTLLTLLLNQAGIKVLGIDKDINIFPLPRAANIDDEGLRIMQRVNLESAYSDHSSNPSGAIFTDKNLNRLSGMDLPDDFYTGNGWLPTYFFWQPYADKTIREFLLNSGTTISLGTELLSFSQNSEIVELNTYNSESEKECKYTSRYLIGADGASSLVRKLCGIRLESLGYDKDWIVVDVETNDDHDLGNYAIQVCDPDRMTTFIPFPKPFKRWEFLLLDDEDKHEMMKERKVRELIGPWLESEKYKVIRSASYRFHSVLAKNFQKEKVFLVGDSAHQGPPFMGQGMMSGYRDAINLYWKLNFVLKKSFPENILKTYNVERRPHAQFIVEGSAAIGKLMEAYSIGSRDDTIDEIPEEVINRGYGSFRIPGLEKGILFNQSSCNNPLIGELFPQPIQFHNTKIKERNDKILGDDFSILSKIDINIKKRESIFLNKINAKFIILKDKEIKENQWLSMFMQSSDTYIVRPDRYVFGATTKDISFSDLLTDLQSQLEV</sequence>
<organism evidence="3">
    <name type="scientific">marine metagenome</name>
    <dbReference type="NCBI Taxonomy" id="408172"/>
    <lineage>
        <taxon>unclassified sequences</taxon>
        <taxon>metagenomes</taxon>
        <taxon>ecological metagenomes</taxon>
    </lineage>
</organism>
<dbReference type="EMBL" id="UINC01017732">
    <property type="protein sequence ID" value="SVA73855.1"/>
    <property type="molecule type" value="Genomic_DNA"/>
</dbReference>
<evidence type="ECO:0000259" key="2">
    <source>
        <dbReference type="Pfam" id="PF01494"/>
    </source>
</evidence>
<gene>
    <name evidence="3" type="ORF">METZ01_LOCUS126709</name>
</gene>
<dbReference type="InterPro" id="IPR036188">
    <property type="entry name" value="FAD/NAD-bd_sf"/>
</dbReference>
<dbReference type="AlphaFoldDB" id="A0A381YA32"/>
<dbReference type="Pfam" id="PF01494">
    <property type="entry name" value="FAD_binding_3"/>
    <property type="match status" value="1"/>
</dbReference>